<evidence type="ECO:0000256" key="1">
    <source>
        <dbReference type="ARBA" id="ARBA00022729"/>
    </source>
</evidence>
<keyword evidence="4" id="KW-1185">Reference proteome</keyword>
<dbReference type="InterPro" id="IPR021534">
    <property type="entry name" value="DUF3192"/>
</dbReference>
<dbReference type="OrthoDB" id="6399368at2"/>
<proteinExistence type="predicted"/>
<dbReference type="AlphaFoldDB" id="A0A094JD73"/>
<sequence length="120" mass="13368">MNRFLLPVLAAASLSLTACVVKVGGDDRWDDSESWQQVQRHNQQILSQLNIGMSTSQVETLMGTADFNEAFGSNGEMVQVLFYRTQHTHSDGKTTKDECTPLIFKADKLAGWGDKAYQQL</sequence>
<protein>
    <recommendedName>
        <fullName evidence="5">Lipoprotein</fullName>
    </recommendedName>
</protein>
<dbReference type="PROSITE" id="PS51257">
    <property type="entry name" value="PROKAR_LIPOPROTEIN"/>
    <property type="match status" value="1"/>
</dbReference>
<dbReference type="STRING" id="1515746.HR45_12360"/>
<dbReference type="InterPro" id="IPR037873">
    <property type="entry name" value="BamE-like"/>
</dbReference>
<evidence type="ECO:0000256" key="2">
    <source>
        <dbReference type="SAM" id="SignalP"/>
    </source>
</evidence>
<organism evidence="3 4">
    <name type="scientific">Shewanella mangrovi</name>
    <dbReference type="NCBI Taxonomy" id="1515746"/>
    <lineage>
        <taxon>Bacteria</taxon>
        <taxon>Pseudomonadati</taxon>
        <taxon>Pseudomonadota</taxon>
        <taxon>Gammaproteobacteria</taxon>
        <taxon>Alteromonadales</taxon>
        <taxon>Shewanellaceae</taxon>
        <taxon>Shewanella</taxon>
    </lineage>
</organism>
<gene>
    <name evidence="3" type="ORF">HR45_12360</name>
</gene>
<dbReference type="Pfam" id="PF11399">
    <property type="entry name" value="DUF3192"/>
    <property type="match status" value="1"/>
</dbReference>
<name>A0A094JD73_9GAMM</name>
<dbReference type="RefSeq" id="WP_037443278.1">
    <property type="nucleotide sequence ID" value="NZ_JPEO01000008.1"/>
</dbReference>
<dbReference type="EMBL" id="JPEO01000008">
    <property type="protein sequence ID" value="KFZ37197.1"/>
    <property type="molecule type" value="Genomic_DNA"/>
</dbReference>
<dbReference type="Gene3D" id="3.30.1450.10">
    <property type="match status" value="1"/>
</dbReference>
<evidence type="ECO:0000313" key="3">
    <source>
        <dbReference type="EMBL" id="KFZ37197.1"/>
    </source>
</evidence>
<reference evidence="3 4" key="1">
    <citation type="submission" date="2014-06" db="EMBL/GenBank/DDBJ databases">
        <title>Shewanella sp. YQH10.</title>
        <authorList>
            <person name="Liu Y."/>
            <person name="Zeng R."/>
        </authorList>
    </citation>
    <scope>NUCLEOTIDE SEQUENCE [LARGE SCALE GENOMIC DNA]</scope>
    <source>
        <strain evidence="3 4">YQH10</strain>
    </source>
</reference>
<feature type="signal peptide" evidence="2">
    <location>
        <begin position="1"/>
        <end position="18"/>
    </location>
</feature>
<comment type="caution">
    <text evidence="3">The sequence shown here is derived from an EMBL/GenBank/DDBJ whole genome shotgun (WGS) entry which is preliminary data.</text>
</comment>
<dbReference type="Proteomes" id="UP000029264">
    <property type="component" value="Unassembled WGS sequence"/>
</dbReference>
<dbReference type="eggNOG" id="COG2913">
    <property type="taxonomic scope" value="Bacteria"/>
</dbReference>
<keyword evidence="1 2" id="KW-0732">Signal</keyword>
<feature type="chain" id="PRO_5001900129" description="Lipoprotein" evidence="2">
    <location>
        <begin position="19"/>
        <end position="120"/>
    </location>
</feature>
<accession>A0A094JD73</accession>
<evidence type="ECO:0000313" key="4">
    <source>
        <dbReference type="Proteomes" id="UP000029264"/>
    </source>
</evidence>
<evidence type="ECO:0008006" key="5">
    <source>
        <dbReference type="Google" id="ProtNLM"/>
    </source>
</evidence>